<dbReference type="EMBL" id="CP134050">
    <property type="protein sequence ID" value="WNC12661.1"/>
    <property type="molecule type" value="Genomic_DNA"/>
</dbReference>
<organism evidence="2 3">
    <name type="scientific">Brevibacillus brevis</name>
    <name type="common">Bacillus brevis</name>
    <dbReference type="NCBI Taxonomy" id="1393"/>
    <lineage>
        <taxon>Bacteria</taxon>
        <taxon>Bacillati</taxon>
        <taxon>Bacillota</taxon>
        <taxon>Bacilli</taxon>
        <taxon>Bacillales</taxon>
        <taxon>Paenibacillaceae</taxon>
        <taxon>Brevibacillus</taxon>
    </lineage>
</organism>
<feature type="region of interest" description="Disordered" evidence="1">
    <location>
        <begin position="42"/>
        <end position="63"/>
    </location>
</feature>
<reference evidence="2 3" key="1">
    <citation type="submission" date="2023-09" db="EMBL/GenBank/DDBJ databases">
        <title>Complete Genome and Methylome dissection of Bacillus brevis NEB573 original source of BbsI restriction endonuclease.</title>
        <authorList>
            <person name="Fomenkov A."/>
            <person name="Roberts R.D."/>
        </authorList>
    </citation>
    <scope>NUCLEOTIDE SEQUENCE [LARGE SCALE GENOMIC DNA]</scope>
    <source>
        <strain evidence="2 3">NEB573</strain>
    </source>
</reference>
<dbReference type="Proteomes" id="UP001256827">
    <property type="component" value="Chromosome"/>
</dbReference>
<keyword evidence="3" id="KW-1185">Reference proteome</keyword>
<dbReference type="RefSeq" id="WP_310764164.1">
    <property type="nucleotide sequence ID" value="NZ_CP134050.1"/>
</dbReference>
<accession>A0ABY9SXU9</accession>
<gene>
    <name evidence="2" type="ORF">RGB73_18215</name>
</gene>
<evidence type="ECO:0000313" key="2">
    <source>
        <dbReference type="EMBL" id="WNC12661.1"/>
    </source>
</evidence>
<evidence type="ECO:0000256" key="1">
    <source>
        <dbReference type="SAM" id="MobiDB-lite"/>
    </source>
</evidence>
<evidence type="ECO:0000313" key="3">
    <source>
        <dbReference type="Proteomes" id="UP001256827"/>
    </source>
</evidence>
<name>A0ABY9SXU9_BREBE</name>
<sequence length="63" mass="7502">MGLKWLKYLREKVGDDDEIVEIKVKVEYRDGRKRKYIFAGNNPPVVEDDIDEEDENENEGFVR</sequence>
<feature type="compositionally biased region" description="Acidic residues" evidence="1">
    <location>
        <begin position="46"/>
        <end position="63"/>
    </location>
</feature>
<protein>
    <submittedName>
        <fullName evidence="2">Uncharacterized protein</fullName>
    </submittedName>
</protein>
<proteinExistence type="predicted"/>